<protein>
    <submittedName>
        <fullName evidence="2">Cytochrome b561 and DOMON domain-containing protein</fullName>
    </submittedName>
</protein>
<organism evidence="2">
    <name type="scientific">Zea mays</name>
    <name type="common">Maize</name>
    <dbReference type="NCBI Taxonomy" id="4577"/>
    <lineage>
        <taxon>Eukaryota</taxon>
        <taxon>Viridiplantae</taxon>
        <taxon>Streptophyta</taxon>
        <taxon>Embryophyta</taxon>
        <taxon>Tracheophyta</taxon>
        <taxon>Spermatophyta</taxon>
        <taxon>Magnoliopsida</taxon>
        <taxon>Liliopsida</taxon>
        <taxon>Poales</taxon>
        <taxon>Poaceae</taxon>
        <taxon>PACMAD clade</taxon>
        <taxon>Panicoideae</taxon>
        <taxon>Andropogonodae</taxon>
        <taxon>Andropogoneae</taxon>
        <taxon>Tripsacinae</taxon>
        <taxon>Zea</taxon>
    </lineage>
</organism>
<sequence length="93" mass="10372">MADADACFGLPPGDGDPGAAGQDVQGAAVLELVPPQHRARGDPAGHRQHLPGPLHRAGDQRLHRLLRRVRRRLGARRRRLRDEALLRRRRLMS</sequence>
<dbReference type="AlphaFoldDB" id="A0A1D6E7A1"/>
<feature type="compositionally biased region" description="Low complexity" evidence="1">
    <location>
        <begin position="9"/>
        <end position="22"/>
    </location>
</feature>
<evidence type="ECO:0000313" key="2">
    <source>
        <dbReference type="EMBL" id="ONM16317.1"/>
    </source>
</evidence>
<name>A0A1D6E7A1_MAIZE</name>
<gene>
    <name evidence="2" type="ORF">ZEAMMB73_Zm00001d003181</name>
</gene>
<proteinExistence type="predicted"/>
<accession>A0A1D6E7A1</accession>
<feature type="region of interest" description="Disordered" evidence="1">
    <location>
        <begin position="37"/>
        <end position="59"/>
    </location>
</feature>
<feature type="region of interest" description="Disordered" evidence="1">
    <location>
        <begin position="1"/>
        <end position="22"/>
    </location>
</feature>
<evidence type="ECO:0000256" key="1">
    <source>
        <dbReference type="SAM" id="MobiDB-lite"/>
    </source>
</evidence>
<dbReference type="EMBL" id="CM007648">
    <property type="protein sequence ID" value="ONM16317.1"/>
    <property type="molecule type" value="Genomic_DNA"/>
</dbReference>
<reference evidence="2" key="1">
    <citation type="submission" date="2015-12" db="EMBL/GenBank/DDBJ databases">
        <title>Update maize B73 reference genome by single molecule sequencing technologies.</title>
        <authorList>
            <consortium name="Maize Genome Sequencing Project"/>
            <person name="Ware D."/>
        </authorList>
    </citation>
    <scope>NUCLEOTIDE SEQUENCE [LARGE SCALE GENOMIC DNA]</scope>
    <source>
        <tissue evidence="2">Seedling</tissue>
    </source>
</reference>